<dbReference type="PANTHER" id="PTHR25462:SF302">
    <property type="entry name" value="PROTEIN PML"/>
    <property type="match status" value="1"/>
</dbReference>
<feature type="domain" description="B box-type" evidence="8">
    <location>
        <begin position="121"/>
        <end position="162"/>
    </location>
</feature>
<dbReference type="PROSITE" id="PS00518">
    <property type="entry name" value="ZF_RING_1"/>
    <property type="match status" value="1"/>
</dbReference>
<proteinExistence type="predicted"/>
<organism evidence="9 10">
    <name type="scientific">Vidua chalybeata</name>
    <name type="common">Village indigobird</name>
    <dbReference type="NCBI Taxonomy" id="81927"/>
    <lineage>
        <taxon>Eukaryota</taxon>
        <taxon>Metazoa</taxon>
        <taxon>Chordata</taxon>
        <taxon>Craniata</taxon>
        <taxon>Vertebrata</taxon>
        <taxon>Euteleostomi</taxon>
        <taxon>Archelosauria</taxon>
        <taxon>Archosauria</taxon>
        <taxon>Dinosauria</taxon>
        <taxon>Saurischia</taxon>
        <taxon>Theropoda</taxon>
        <taxon>Coelurosauria</taxon>
        <taxon>Aves</taxon>
        <taxon>Neognathae</taxon>
        <taxon>Neoaves</taxon>
        <taxon>Telluraves</taxon>
        <taxon>Australaves</taxon>
        <taxon>Passeriformes</taxon>
        <taxon>Passeroidea</taxon>
        <taxon>Estrildidae</taxon>
        <taxon>Viduinae</taxon>
        <taxon>Vidua</taxon>
    </lineage>
</organism>
<dbReference type="PROSITE" id="PS50089">
    <property type="entry name" value="ZF_RING_2"/>
    <property type="match status" value="1"/>
</dbReference>
<reference evidence="9" key="1">
    <citation type="submission" date="2019-09" db="EMBL/GenBank/DDBJ databases">
        <title>Bird 10,000 Genomes (B10K) Project - Family phase.</title>
        <authorList>
            <person name="Zhang G."/>
        </authorList>
    </citation>
    <scope>NUCLEOTIDE SEQUENCE</scope>
    <source>
        <strain evidence="9">OUT-0048</strain>
        <tissue evidence="9">Muscle</tissue>
    </source>
</reference>
<evidence type="ECO:0000256" key="6">
    <source>
        <dbReference type="SAM" id="MobiDB-lite"/>
    </source>
</evidence>
<sequence>MEAEPEAEPAAALLAEPCPAASTPVPASPPRHPAEGEDEDEGEDDDDFQFLRCDGCGQDSARPRLLRCLHTLCPACLSDTKQCPRCQAATAAPAVDNLLFCNLRSRLQLWRQIRSAGGPGCGRCRAEAALVWCEECEEFLCGRCLEEHQWWHKKKAHRVRRVEELRAGSARQFLEETRGSCSLFCSSGSHPEESRVCSIYCPRCERALCCPCALLDTGHAPFRDLRAESRRRQDELRSLRRDLRRLRRAFEAAAARLRGEAARREEQRERLRERVRASAERLQELVRSEAEELRALLEARPERGRSALAEELLGAEGTLLRLEAAERLVERLGRYGGEQELMDMQPFVKGALLELRRLRPPQVPELREPPDITECRVRLRAL</sequence>
<evidence type="ECO:0000259" key="7">
    <source>
        <dbReference type="PROSITE" id="PS50089"/>
    </source>
</evidence>
<dbReference type="SUPFAM" id="SSF57850">
    <property type="entry name" value="RING/U-box"/>
    <property type="match status" value="1"/>
</dbReference>
<dbReference type="Gene3D" id="3.30.40.10">
    <property type="entry name" value="Zinc/RING finger domain, C3HC4 (zinc finger)"/>
    <property type="match status" value="1"/>
</dbReference>
<keyword evidence="2 4" id="KW-0863">Zinc-finger</keyword>
<dbReference type="GO" id="GO:0044790">
    <property type="term" value="P:suppression of viral release by host"/>
    <property type="evidence" value="ECO:0007669"/>
    <property type="project" value="TreeGrafter"/>
</dbReference>
<feature type="region of interest" description="Disordered" evidence="6">
    <location>
        <begin position="1"/>
        <end position="45"/>
    </location>
</feature>
<feature type="compositionally biased region" description="Low complexity" evidence="6">
    <location>
        <begin position="8"/>
        <end position="25"/>
    </location>
</feature>
<dbReference type="InterPro" id="IPR021978">
    <property type="entry name" value="PML-like_CC"/>
</dbReference>
<dbReference type="GO" id="GO:0008270">
    <property type="term" value="F:zinc ion binding"/>
    <property type="evidence" value="ECO:0007669"/>
    <property type="project" value="UniProtKB-KW"/>
</dbReference>
<dbReference type="AlphaFoldDB" id="A0A851K367"/>
<dbReference type="GO" id="GO:0008630">
    <property type="term" value="P:intrinsic apoptotic signaling pathway in response to DNA damage"/>
    <property type="evidence" value="ECO:0007669"/>
    <property type="project" value="TreeGrafter"/>
</dbReference>
<evidence type="ECO:0000259" key="8">
    <source>
        <dbReference type="PROSITE" id="PS50119"/>
    </source>
</evidence>
<feature type="coiled-coil region" evidence="5">
    <location>
        <begin position="222"/>
        <end position="299"/>
    </location>
</feature>
<dbReference type="InterPro" id="IPR001841">
    <property type="entry name" value="Znf_RING"/>
</dbReference>
<dbReference type="InterPro" id="IPR013083">
    <property type="entry name" value="Znf_RING/FYVE/PHD"/>
</dbReference>
<dbReference type="EMBL" id="WBNB01000363">
    <property type="protein sequence ID" value="NXB84425.1"/>
    <property type="molecule type" value="Genomic_DNA"/>
</dbReference>
<dbReference type="SMART" id="SM00336">
    <property type="entry name" value="BBOX"/>
    <property type="match status" value="1"/>
</dbReference>
<evidence type="ECO:0000256" key="3">
    <source>
        <dbReference type="ARBA" id="ARBA00022833"/>
    </source>
</evidence>
<dbReference type="InterPro" id="IPR017907">
    <property type="entry name" value="Znf_RING_CS"/>
</dbReference>
<protein>
    <submittedName>
        <fullName evidence="9">PML protein</fullName>
    </submittedName>
</protein>
<keyword evidence="10" id="KW-1185">Reference proteome</keyword>
<feature type="non-terminal residue" evidence="9">
    <location>
        <position position="1"/>
    </location>
</feature>
<keyword evidence="3" id="KW-0862">Zinc</keyword>
<keyword evidence="5" id="KW-0175">Coiled coil</keyword>
<dbReference type="CDD" id="cd19804">
    <property type="entry name" value="Bbox1_TRIM19_C-V"/>
    <property type="match status" value="1"/>
</dbReference>
<feature type="domain" description="RING-type" evidence="7">
    <location>
        <begin position="53"/>
        <end position="87"/>
    </location>
</feature>
<keyword evidence="1" id="KW-0479">Metal-binding</keyword>
<gene>
    <name evidence="9" type="primary">Pml</name>
    <name evidence="9" type="ORF">VIDCHA_R09424</name>
</gene>
<dbReference type="Pfam" id="PF12126">
    <property type="entry name" value="PML_CC"/>
    <property type="match status" value="1"/>
</dbReference>
<evidence type="ECO:0000313" key="10">
    <source>
        <dbReference type="Proteomes" id="UP000634236"/>
    </source>
</evidence>
<evidence type="ECO:0000256" key="4">
    <source>
        <dbReference type="PROSITE-ProRule" id="PRU00024"/>
    </source>
</evidence>
<comment type="caution">
    <text evidence="9">The sequence shown here is derived from an EMBL/GenBank/DDBJ whole genome shotgun (WGS) entry which is preliminary data.</text>
</comment>
<feature type="compositionally biased region" description="Acidic residues" evidence="6">
    <location>
        <begin position="36"/>
        <end position="45"/>
    </location>
</feature>
<dbReference type="PANTHER" id="PTHR25462">
    <property type="entry name" value="BONUS, ISOFORM C-RELATED"/>
    <property type="match status" value="1"/>
</dbReference>
<evidence type="ECO:0000256" key="5">
    <source>
        <dbReference type="SAM" id="Coils"/>
    </source>
</evidence>
<evidence type="ECO:0000256" key="2">
    <source>
        <dbReference type="ARBA" id="ARBA00022771"/>
    </source>
</evidence>
<dbReference type="Pfam" id="PF22586">
    <property type="entry name" value="ANCHR-like_BBOX"/>
    <property type="match status" value="1"/>
</dbReference>
<accession>A0A851K367</accession>
<dbReference type="InterPro" id="IPR000315">
    <property type="entry name" value="Znf_B-box"/>
</dbReference>
<dbReference type="Proteomes" id="UP000634236">
    <property type="component" value="Unassembled WGS sequence"/>
</dbReference>
<evidence type="ECO:0000256" key="1">
    <source>
        <dbReference type="ARBA" id="ARBA00022723"/>
    </source>
</evidence>
<name>A0A851K367_VIDCH</name>
<dbReference type="Gene3D" id="3.30.160.60">
    <property type="entry name" value="Classic Zinc Finger"/>
    <property type="match status" value="1"/>
</dbReference>
<dbReference type="GO" id="GO:0045087">
    <property type="term" value="P:innate immune response"/>
    <property type="evidence" value="ECO:0007669"/>
    <property type="project" value="TreeGrafter"/>
</dbReference>
<dbReference type="InterPro" id="IPR047153">
    <property type="entry name" value="TRIM45/56/19-like"/>
</dbReference>
<dbReference type="GO" id="GO:0005654">
    <property type="term" value="C:nucleoplasm"/>
    <property type="evidence" value="ECO:0007669"/>
    <property type="project" value="TreeGrafter"/>
</dbReference>
<dbReference type="PROSITE" id="PS50119">
    <property type="entry name" value="ZF_BBOX"/>
    <property type="match status" value="1"/>
</dbReference>
<feature type="non-terminal residue" evidence="9">
    <location>
        <position position="382"/>
    </location>
</feature>
<evidence type="ECO:0000313" key="9">
    <source>
        <dbReference type="EMBL" id="NXB84425.1"/>
    </source>
</evidence>